<dbReference type="Proteomes" id="UP001180515">
    <property type="component" value="Unassembled WGS sequence"/>
</dbReference>
<evidence type="ECO:0000256" key="10">
    <source>
        <dbReference type="ARBA" id="ARBA00023204"/>
    </source>
</evidence>
<evidence type="ECO:0000256" key="8">
    <source>
        <dbReference type="ARBA" id="ARBA00022763"/>
    </source>
</evidence>
<dbReference type="STRING" id="936154.STP_0883"/>
<evidence type="ECO:0000256" key="3">
    <source>
        <dbReference type="ARBA" id="ARBA00004496"/>
    </source>
</evidence>
<evidence type="ECO:0000256" key="4">
    <source>
        <dbReference type="ARBA" id="ARBA00008184"/>
    </source>
</evidence>
<evidence type="ECO:0000256" key="2">
    <source>
        <dbReference type="ARBA" id="ARBA00002631"/>
    </source>
</evidence>
<dbReference type="Proteomes" id="UP000217465">
    <property type="component" value="Unassembled WGS sequence"/>
</dbReference>
<comment type="caution">
    <text evidence="15">The sequence shown here is derived from an EMBL/GenBank/DDBJ whole genome shotgun (WGS) entry which is preliminary data.</text>
</comment>
<evidence type="ECO:0000256" key="5">
    <source>
        <dbReference type="ARBA" id="ARBA00012030"/>
    </source>
</evidence>
<evidence type="ECO:0000256" key="12">
    <source>
        <dbReference type="PROSITE-ProRule" id="PRU10072"/>
    </source>
</evidence>
<dbReference type="PANTHER" id="PTHR11264">
    <property type="entry name" value="URACIL-DNA GLYCOSYLASE"/>
    <property type="match status" value="1"/>
</dbReference>
<dbReference type="AlphaFoldDB" id="A0A0E2UGH0"/>
<comment type="subcellular location">
    <subcellularLocation>
        <location evidence="3 11">Cytoplasm</location>
    </subcellularLocation>
</comment>
<dbReference type="InterPro" id="IPR005122">
    <property type="entry name" value="Uracil-DNA_glycosylase-like"/>
</dbReference>
<evidence type="ECO:0000313" key="17">
    <source>
        <dbReference type="Proteomes" id="UP000217465"/>
    </source>
</evidence>
<dbReference type="InterPro" id="IPR018085">
    <property type="entry name" value="Ura-DNA_Glyclase_AS"/>
</dbReference>
<evidence type="ECO:0000256" key="7">
    <source>
        <dbReference type="ARBA" id="ARBA00022490"/>
    </source>
</evidence>
<evidence type="ECO:0000313" key="16">
    <source>
        <dbReference type="EMBL" id="PCH12483.1"/>
    </source>
</evidence>
<keyword evidence="10 11" id="KW-0234">DNA repair</keyword>
<dbReference type="Pfam" id="PF03167">
    <property type="entry name" value="UDG"/>
    <property type="match status" value="1"/>
</dbReference>
<dbReference type="NCBIfam" id="TIGR00628">
    <property type="entry name" value="ung"/>
    <property type="match status" value="1"/>
</dbReference>
<dbReference type="SMART" id="SM00987">
    <property type="entry name" value="UreE_C"/>
    <property type="match status" value="1"/>
</dbReference>
<evidence type="ECO:0000313" key="18">
    <source>
        <dbReference type="Proteomes" id="UP001180515"/>
    </source>
</evidence>
<dbReference type="GO" id="GO:0004844">
    <property type="term" value="F:uracil DNA N-glycosylase activity"/>
    <property type="evidence" value="ECO:0007669"/>
    <property type="project" value="UniProtKB-UniRule"/>
</dbReference>
<dbReference type="InterPro" id="IPR036895">
    <property type="entry name" value="Uracil-DNA_glycosylase-like_sf"/>
</dbReference>
<keyword evidence="9 11" id="KW-0378">Hydrolase</keyword>
<dbReference type="EMBL" id="JARQAG010000011">
    <property type="protein sequence ID" value="MDT2732105.1"/>
    <property type="molecule type" value="Genomic_DNA"/>
</dbReference>
<dbReference type="EC" id="3.2.2.27" evidence="5 11"/>
<protein>
    <recommendedName>
        <fullName evidence="6 11">Uracil-DNA glycosylase</fullName>
        <shortName evidence="11">UDG</shortName>
        <ecNumber evidence="5 11">3.2.2.27</ecNumber>
    </recommendedName>
</protein>
<evidence type="ECO:0000313" key="15">
    <source>
        <dbReference type="EMBL" id="MDT2732105.1"/>
    </source>
</evidence>
<dbReference type="NCBIfam" id="NF003592">
    <property type="entry name" value="PRK05254.1-5"/>
    <property type="match status" value="1"/>
</dbReference>
<dbReference type="RefSeq" id="WP_003107007.1">
    <property type="nucleotide sequence ID" value="NZ_BAWT01000014.1"/>
</dbReference>
<dbReference type="PROSITE" id="PS00130">
    <property type="entry name" value="U_DNA_GLYCOSYLASE"/>
    <property type="match status" value="1"/>
</dbReference>
<dbReference type="GO" id="GO:0005737">
    <property type="term" value="C:cytoplasm"/>
    <property type="evidence" value="ECO:0007669"/>
    <property type="project" value="UniProtKB-SubCell"/>
</dbReference>
<proteinExistence type="inferred from homology"/>
<keyword evidence="15" id="KW-0326">Glycosidase</keyword>
<feature type="active site" description="Proton acceptor" evidence="11 12">
    <location>
        <position position="62"/>
    </location>
</feature>
<dbReference type="FunFam" id="3.40.470.10:FF:000008">
    <property type="entry name" value="Uracil-DNA glycosylase"/>
    <property type="match status" value="1"/>
</dbReference>
<sequence length="217" mass="24385">MKDSGWQEPIKAHLPAHYFSEINHFLDKVYSQGVIYPPREKVFNALRATPYDQTKVLILGQDPYHGPNQAQGLSFSVPEEIAAPPSLQNILKELATDIGHRDHHDLTPWAKEGVLLLNACLTVPEHQANAHAGQIWEPFTDAVIKVLNEKESPVVFILWGGYARKKKKLITNPIHLVIESAHPSPLSSYRGFFGSKPFSQTNTFLEDHGIKPIDWLA</sequence>
<feature type="domain" description="Uracil-DNA glycosylase-like" evidence="14">
    <location>
        <begin position="47"/>
        <end position="205"/>
    </location>
</feature>
<comment type="function">
    <text evidence="2 11 13">Excises uracil residues from the DNA which can arise as a result of misincorporation of dUMP residues by DNA polymerase or due to deamination of cytosine.</text>
</comment>
<organism evidence="15 18">
    <name type="scientific">Streptococcus parauberis</name>
    <dbReference type="NCBI Taxonomy" id="1348"/>
    <lineage>
        <taxon>Bacteria</taxon>
        <taxon>Bacillati</taxon>
        <taxon>Bacillota</taxon>
        <taxon>Bacilli</taxon>
        <taxon>Lactobacillales</taxon>
        <taxon>Streptococcaceae</taxon>
        <taxon>Streptococcus</taxon>
    </lineage>
</organism>
<dbReference type="OrthoDB" id="9804372at2"/>
<evidence type="ECO:0000256" key="11">
    <source>
        <dbReference type="HAMAP-Rule" id="MF_00148"/>
    </source>
</evidence>
<evidence type="ECO:0000256" key="1">
    <source>
        <dbReference type="ARBA" id="ARBA00001400"/>
    </source>
</evidence>
<dbReference type="HAMAP" id="MF_00148">
    <property type="entry name" value="UDG"/>
    <property type="match status" value="1"/>
</dbReference>
<keyword evidence="8 11" id="KW-0227">DNA damage</keyword>
<dbReference type="NCBIfam" id="NF003589">
    <property type="entry name" value="PRK05254.1-2"/>
    <property type="match status" value="1"/>
</dbReference>
<keyword evidence="7 11" id="KW-0963">Cytoplasm</keyword>
<dbReference type="SMART" id="SM00986">
    <property type="entry name" value="UDG"/>
    <property type="match status" value="1"/>
</dbReference>
<comment type="similarity">
    <text evidence="4 11 13">Belongs to the uracil-DNA glycosylase (UDG) superfamily. UNG family.</text>
</comment>
<dbReference type="NCBIfam" id="NF003588">
    <property type="entry name" value="PRK05254.1-1"/>
    <property type="match status" value="1"/>
</dbReference>
<gene>
    <name evidence="11 16" type="primary">ung</name>
    <name evidence="16" type="ORF">A9Y57_01202</name>
    <name evidence="15" type="ORF">P7G31_07595</name>
</gene>
<name>A0A0E2UGH0_9STRE</name>
<dbReference type="PANTHER" id="PTHR11264:SF0">
    <property type="entry name" value="URACIL-DNA GLYCOSYLASE"/>
    <property type="match status" value="1"/>
</dbReference>
<evidence type="ECO:0000256" key="6">
    <source>
        <dbReference type="ARBA" id="ARBA00018429"/>
    </source>
</evidence>
<evidence type="ECO:0000256" key="9">
    <source>
        <dbReference type="ARBA" id="ARBA00022801"/>
    </source>
</evidence>
<dbReference type="eggNOG" id="COG0692">
    <property type="taxonomic scope" value="Bacteria"/>
</dbReference>
<dbReference type="CDD" id="cd10027">
    <property type="entry name" value="UDG-F1-like"/>
    <property type="match status" value="1"/>
</dbReference>
<dbReference type="SUPFAM" id="SSF52141">
    <property type="entry name" value="Uracil-DNA glycosylase-like"/>
    <property type="match status" value="1"/>
</dbReference>
<accession>A0A0E2UGH0</accession>
<dbReference type="NCBIfam" id="NF003591">
    <property type="entry name" value="PRK05254.1-4"/>
    <property type="match status" value="1"/>
</dbReference>
<reference evidence="16 17" key="1">
    <citation type="submission" date="2016-06" db="EMBL/GenBank/DDBJ databases">
        <authorList>
            <person name="Haines A.N."/>
            <person name="Council K.R."/>
        </authorList>
    </citation>
    <scope>NUCLEOTIDE SEQUENCE [LARGE SCALE GENOMIC DNA]</scope>
    <source>
        <strain evidence="16 17">SP158-29</strain>
    </source>
</reference>
<dbReference type="InterPro" id="IPR002043">
    <property type="entry name" value="UDG_fam1"/>
</dbReference>
<dbReference type="GO" id="GO:0097510">
    <property type="term" value="P:base-excision repair, AP site formation via deaminated base removal"/>
    <property type="evidence" value="ECO:0007669"/>
    <property type="project" value="TreeGrafter"/>
</dbReference>
<dbReference type="EMBL" id="NSGR01000008">
    <property type="protein sequence ID" value="PCH12483.1"/>
    <property type="molecule type" value="Genomic_DNA"/>
</dbReference>
<evidence type="ECO:0000256" key="13">
    <source>
        <dbReference type="RuleBase" id="RU003780"/>
    </source>
</evidence>
<reference evidence="15" key="2">
    <citation type="submission" date="2023-03" db="EMBL/GenBank/DDBJ databases">
        <authorList>
            <person name="Shen W."/>
            <person name="Cai J."/>
        </authorList>
    </citation>
    <scope>NUCLEOTIDE SEQUENCE</scope>
    <source>
        <strain evidence="15">P82-2</strain>
    </source>
</reference>
<comment type="catalytic activity">
    <reaction evidence="1 11 13">
        <text>Hydrolyzes single-stranded DNA or mismatched double-stranded DNA and polynucleotides, releasing free uracil.</text>
        <dbReference type="EC" id="3.2.2.27"/>
    </reaction>
</comment>
<dbReference type="Gene3D" id="3.40.470.10">
    <property type="entry name" value="Uracil-DNA glycosylase-like domain"/>
    <property type="match status" value="1"/>
</dbReference>
<evidence type="ECO:0000259" key="14">
    <source>
        <dbReference type="SMART" id="SM00986"/>
    </source>
</evidence>